<comment type="catalytic activity">
    <reaction evidence="1">
        <text>Endonucleolytic cleavage to 5'-phosphomonoester.</text>
        <dbReference type="EC" id="3.1.26.4"/>
    </reaction>
</comment>
<dbReference type="FunFam" id="3.40.970.10:FF:000001">
    <property type="entry name" value="Ribonuclease H1"/>
    <property type="match status" value="1"/>
</dbReference>
<keyword evidence="5" id="KW-0540">Nuclease</keyword>
<dbReference type="InterPro" id="IPR009027">
    <property type="entry name" value="Ribosomal_bL9/RNase_H1_N"/>
</dbReference>
<dbReference type="PROSITE" id="PS50879">
    <property type="entry name" value="RNASE_H_1"/>
    <property type="match status" value="1"/>
</dbReference>
<dbReference type="KEGG" id="hir:HETIRDRAFT_121033"/>
<dbReference type="Pfam" id="PF01693">
    <property type="entry name" value="Cauli_VI"/>
    <property type="match status" value="1"/>
</dbReference>
<evidence type="ECO:0000256" key="10">
    <source>
        <dbReference type="SAM" id="MobiDB-lite"/>
    </source>
</evidence>
<feature type="region of interest" description="Disordered" evidence="10">
    <location>
        <begin position="56"/>
        <end position="111"/>
    </location>
</feature>
<feature type="compositionally biased region" description="Polar residues" evidence="10">
    <location>
        <begin position="90"/>
        <end position="110"/>
    </location>
</feature>
<keyword evidence="13" id="KW-1185">Reference proteome</keyword>
<dbReference type="GO" id="GO:0004523">
    <property type="term" value="F:RNA-DNA hybrid ribonuclease activity"/>
    <property type="evidence" value="ECO:0007669"/>
    <property type="project" value="UniProtKB-EC"/>
</dbReference>
<dbReference type="GO" id="GO:0046872">
    <property type="term" value="F:metal ion binding"/>
    <property type="evidence" value="ECO:0007669"/>
    <property type="project" value="UniProtKB-KW"/>
</dbReference>
<sequence>MPSKSATFYAVKQGRAPGVYETWRECQTQVNGFSNPLFKKFHDLESAREWVGIPKRTLESDTQLPPSKRHEKTKASSSSSTSDPSVTLFPINSTSKSKASVDTPHKQMQSDTEHVVYTDGACRGNGRAGSLAGVGVWWGNNDHRYWVPVLEQTLIVAHYFAISTNNRAELIAIIRVLETAPISNTPLRIKSDSQYSIKCPHLYFSPARVEIDIDPDFWISICSGVEEWLPNWIKRNWRSSTGAPVKNVDLVMYLSTLLDLRARSGQKIILEHVRGHRGEEGNEGADVLAVAGAAYPEVQDRDWAQLMKAVEKKMSFMDGVADGVADASRAGVSESEDAPVTIVAETTETPTAGTEFLLSDEDLLEMERTGDFD</sequence>
<comment type="cofactor">
    <cofactor evidence="2">
        <name>Mg(2+)</name>
        <dbReference type="ChEBI" id="CHEBI:18420"/>
    </cofactor>
</comment>
<evidence type="ECO:0000313" key="13">
    <source>
        <dbReference type="Proteomes" id="UP000030671"/>
    </source>
</evidence>
<dbReference type="Gene3D" id="3.40.970.10">
    <property type="entry name" value="Ribonuclease H1, N-terminal domain"/>
    <property type="match status" value="1"/>
</dbReference>
<evidence type="ECO:0000256" key="6">
    <source>
        <dbReference type="ARBA" id="ARBA00022723"/>
    </source>
</evidence>
<dbReference type="InterPro" id="IPR012337">
    <property type="entry name" value="RNaseH-like_sf"/>
</dbReference>
<protein>
    <recommendedName>
        <fullName evidence="4">ribonuclease H</fullName>
        <ecNumber evidence="4">3.1.26.4</ecNumber>
    </recommendedName>
</protein>
<keyword evidence="8" id="KW-0378">Hydrolase</keyword>
<dbReference type="Gene3D" id="3.30.420.10">
    <property type="entry name" value="Ribonuclease H-like superfamily/Ribonuclease H"/>
    <property type="match status" value="1"/>
</dbReference>
<gene>
    <name evidence="12" type="primary">RNase_H_4</name>
    <name evidence="12" type="ORF">HETIRDRAFT_121033</name>
</gene>
<dbReference type="EC" id="3.1.26.4" evidence="4"/>
<proteinExistence type="inferred from homology"/>
<evidence type="ECO:0000256" key="4">
    <source>
        <dbReference type="ARBA" id="ARBA00012180"/>
    </source>
</evidence>
<dbReference type="InterPro" id="IPR037056">
    <property type="entry name" value="RNase_H1_N_sf"/>
</dbReference>
<dbReference type="CDD" id="cd09280">
    <property type="entry name" value="RNase_HI_eukaryote_like"/>
    <property type="match status" value="1"/>
</dbReference>
<dbReference type="EMBL" id="KI925457">
    <property type="protein sequence ID" value="ETW83450.1"/>
    <property type="molecule type" value="Genomic_DNA"/>
</dbReference>
<keyword evidence="9" id="KW-0460">Magnesium</keyword>
<evidence type="ECO:0000256" key="9">
    <source>
        <dbReference type="ARBA" id="ARBA00022842"/>
    </source>
</evidence>
<dbReference type="Pfam" id="PF00075">
    <property type="entry name" value="RNase_H"/>
    <property type="match status" value="2"/>
</dbReference>
<dbReference type="eggNOG" id="KOG3752">
    <property type="taxonomic scope" value="Eukaryota"/>
</dbReference>
<accession>W4KDQ8</accession>
<dbReference type="RefSeq" id="XP_009545698.1">
    <property type="nucleotide sequence ID" value="XM_009547403.1"/>
</dbReference>
<dbReference type="SUPFAM" id="SSF53098">
    <property type="entry name" value="Ribonuclease H-like"/>
    <property type="match status" value="1"/>
</dbReference>
<dbReference type="OrthoDB" id="245563at2759"/>
<dbReference type="PANTHER" id="PTHR10642">
    <property type="entry name" value="RIBONUCLEASE H1"/>
    <property type="match status" value="1"/>
</dbReference>
<evidence type="ECO:0000256" key="5">
    <source>
        <dbReference type="ARBA" id="ARBA00022722"/>
    </source>
</evidence>
<keyword evidence="6" id="KW-0479">Metal-binding</keyword>
<organism evidence="12 13">
    <name type="scientific">Heterobasidion irregulare (strain TC 32-1)</name>
    <dbReference type="NCBI Taxonomy" id="747525"/>
    <lineage>
        <taxon>Eukaryota</taxon>
        <taxon>Fungi</taxon>
        <taxon>Dikarya</taxon>
        <taxon>Basidiomycota</taxon>
        <taxon>Agaricomycotina</taxon>
        <taxon>Agaricomycetes</taxon>
        <taxon>Russulales</taxon>
        <taxon>Bondarzewiaceae</taxon>
        <taxon>Heterobasidion</taxon>
        <taxon>Heterobasidion annosum species complex</taxon>
    </lineage>
</organism>
<keyword evidence="7" id="KW-0255">Endonuclease</keyword>
<dbReference type="InterPro" id="IPR050092">
    <property type="entry name" value="RNase_H"/>
</dbReference>
<comment type="similarity">
    <text evidence="3">Belongs to the RNase H family.</text>
</comment>
<feature type="compositionally biased region" description="Low complexity" evidence="10">
    <location>
        <begin position="76"/>
        <end position="85"/>
    </location>
</feature>
<evidence type="ECO:0000256" key="8">
    <source>
        <dbReference type="ARBA" id="ARBA00022801"/>
    </source>
</evidence>
<dbReference type="SUPFAM" id="SSF55658">
    <property type="entry name" value="L9 N-domain-like"/>
    <property type="match status" value="1"/>
</dbReference>
<dbReference type="FunCoup" id="W4KDQ8">
    <property type="interactions" value="59"/>
</dbReference>
<dbReference type="InterPro" id="IPR002156">
    <property type="entry name" value="RNaseH_domain"/>
</dbReference>
<dbReference type="InterPro" id="IPR036397">
    <property type="entry name" value="RNaseH_sf"/>
</dbReference>
<dbReference type="GO" id="GO:0003676">
    <property type="term" value="F:nucleic acid binding"/>
    <property type="evidence" value="ECO:0007669"/>
    <property type="project" value="InterPro"/>
</dbReference>
<dbReference type="AlphaFoldDB" id="W4KDQ8"/>
<dbReference type="InterPro" id="IPR011320">
    <property type="entry name" value="RNase_H1_N"/>
</dbReference>
<dbReference type="GO" id="GO:0043137">
    <property type="term" value="P:DNA replication, removal of RNA primer"/>
    <property type="evidence" value="ECO:0007669"/>
    <property type="project" value="TreeGrafter"/>
</dbReference>
<feature type="domain" description="RNase H type-1" evidence="11">
    <location>
        <begin position="110"/>
        <end position="294"/>
    </location>
</feature>
<evidence type="ECO:0000256" key="2">
    <source>
        <dbReference type="ARBA" id="ARBA00001946"/>
    </source>
</evidence>
<dbReference type="InParanoid" id="W4KDQ8"/>
<dbReference type="Proteomes" id="UP000030671">
    <property type="component" value="Unassembled WGS sequence"/>
</dbReference>
<dbReference type="GeneID" id="20666728"/>
<evidence type="ECO:0000313" key="12">
    <source>
        <dbReference type="EMBL" id="ETW83450.1"/>
    </source>
</evidence>
<evidence type="ECO:0000256" key="7">
    <source>
        <dbReference type="ARBA" id="ARBA00022759"/>
    </source>
</evidence>
<name>W4KDQ8_HETIT</name>
<reference evidence="12 13" key="1">
    <citation type="journal article" date="2012" name="New Phytol.">
        <title>Insight into trade-off between wood decay and parasitism from the genome of a fungal forest pathogen.</title>
        <authorList>
            <person name="Olson A."/>
            <person name="Aerts A."/>
            <person name="Asiegbu F."/>
            <person name="Belbahri L."/>
            <person name="Bouzid O."/>
            <person name="Broberg A."/>
            <person name="Canback B."/>
            <person name="Coutinho P.M."/>
            <person name="Cullen D."/>
            <person name="Dalman K."/>
            <person name="Deflorio G."/>
            <person name="van Diepen L.T."/>
            <person name="Dunand C."/>
            <person name="Duplessis S."/>
            <person name="Durling M."/>
            <person name="Gonthier P."/>
            <person name="Grimwood J."/>
            <person name="Fossdal C.G."/>
            <person name="Hansson D."/>
            <person name="Henrissat B."/>
            <person name="Hietala A."/>
            <person name="Himmelstrand K."/>
            <person name="Hoffmeister D."/>
            <person name="Hogberg N."/>
            <person name="James T.Y."/>
            <person name="Karlsson M."/>
            <person name="Kohler A."/>
            <person name="Kues U."/>
            <person name="Lee Y.H."/>
            <person name="Lin Y.C."/>
            <person name="Lind M."/>
            <person name="Lindquist E."/>
            <person name="Lombard V."/>
            <person name="Lucas S."/>
            <person name="Lunden K."/>
            <person name="Morin E."/>
            <person name="Murat C."/>
            <person name="Park J."/>
            <person name="Raffaello T."/>
            <person name="Rouze P."/>
            <person name="Salamov A."/>
            <person name="Schmutz J."/>
            <person name="Solheim H."/>
            <person name="Stahlberg J."/>
            <person name="Velez H."/>
            <person name="de Vries R.P."/>
            <person name="Wiebenga A."/>
            <person name="Woodward S."/>
            <person name="Yakovlev I."/>
            <person name="Garbelotto M."/>
            <person name="Martin F."/>
            <person name="Grigoriev I.V."/>
            <person name="Stenlid J."/>
        </authorList>
    </citation>
    <scope>NUCLEOTIDE SEQUENCE [LARGE SCALE GENOMIC DNA]</scope>
    <source>
        <strain evidence="12 13">TC 32-1</strain>
    </source>
</reference>
<dbReference type="PANTHER" id="PTHR10642:SF26">
    <property type="entry name" value="RIBONUCLEASE H1"/>
    <property type="match status" value="1"/>
</dbReference>
<evidence type="ECO:0000256" key="1">
    <source>
        <dbReference type="ARBA" id="ARBA00000077"/>
    </source>
</evidence>
<dbReference type="HOGENOM" id="CLU_030894_0_2_1"/>
<evidence type="ECO:0000256" key="3">
    <source>
        <dbReference type="ARBA" id="ARBA00005300"/>
    </source>
</evidence>
<evidence type="ECO:0000259" key="11">
    <source>
        <dbReference type="PROSITE" id="PS50879"/>
    </source>
</evidence>
<dbReference type="STRING" id="747525.W4KDQ8"/>